<reference evidence="1 2" key="1">
    <citation type="journal article" date="2018" name="Mol. Biol. Evol.">
        <title>Broad Genomic Sampling Reveals a Smut Pathogenic Ancestry of the Fungal Clade Ustilaginomycotina.</title>
        <authorList>
            <person name="Kijpornyongpan T."/>
            <person name="Mondo S.J."/>
            <person name="Barry K."/>
            <person name="Sandor L."/>
            <person name="Lee J."/>
            <person name="Lipzen A."/>
            <person name="Pangilinan J."/>
            <person name="LaButti K."/>
            <person name="Hainaut M."/>
            <person name="Henrissat B."/>
            <person name="Grigoriev I.V."/>
            <person name="Spatafora J.W."/>
            <person name="Aime M.C."/>
        </authorList>
    </citation>
    <scope>NUCLEOTIDE SEQUENCE [LARGE SCALE GENOMIC DNA]</scope>
    <source>
        <strain evidence="1 2">SA 807</strain>
    </source>
</reference>
<name>A0ACD0NRH7_9BASI</name>
<proteinExistence type="predicted"/>
<dbReference type="EMBL" id="KZ820207">
    <property type="protein sequence ID" value="PWN48421.1"/>
    <property type="molecule type" value="Genomic_DNA"/>
</dbReference>
<evidence type="ECO:0000313" key="1">
    <source>
        <dbReference type="EMBL" id="PWN48421.1"/>
    </source>
</evidence>
<keyword evidence="2" id="KW-1185">Reference proteome</keyword>
<organism evidence="1 2">
    <name type="scientific">Violaceomyces palustris</name>
    <dbReference type="NCBI Taxonomy" id="1673888"/>
    <lineage>
        <taxon>Eukaryota</taxon>
        <taxon>Fungi</taxon>
        <taxon>Dikarya</taxon>
        <taxon>Basidiomycota</taxon>
        <taxon>Ustilaginomycotina</taxon>
        <taxon>Ustilaginomycetes</taxon>
        <taxon>Violaceomycetales</taxon>
        <taxon>Violaceomycetaceae</taxon>
        <taxon>Violaceomyces</taxon>
    </lineage>
</organism>
<gene>
    <name evidence="1" type="ORF">IE53DRAFT_198052</name>
</gene>
<evidence type="ECO:0000313" key="2">
    <source>
        <dbReference type="Proteomes" id="UP000245626"/>
    </source>
</evidence>
<protein>
    <submittedName>
        <fullName evidence="1">Uncharacterized protein</fullName>
    </submittedName>
</protein>
<dbReference type="Proteomes" id="UP000245626">
    <property type="component" value="Unassembled WGS sequence"/>
</dbReference>
<accession>A0ACD0NRH7</accession>
<sequence>MTARTTRRLFPSLQAHSIYHGRRMRNSFSRGNRRLEAYKPEMEERKHQLREKVAFYKKGEECFDPYKLMMMASRDRKHIKWKGKEENLRRFGRMES</sequence>